<name>A0A0H3DQ13_MYCPB</name>
<reference evidence="6 7" key="1">
    <citation type="journal article" date="2010" name="Appl. Environ. Microbiol.">
        <title>Targeted chromosomal knockouts in Mycoplasma pneumoniae.</title>
        <authorList>
            <person name="Krishnakumar R."/>
            <person name="Assad-Garcia N."/>
            <person name="Benders G.A."/>
            <person name="Phan Q."/>
            <person name="Montague M.G."/>
            <person name="Glass J.I."/>
        </authorList>
    </citation>
    <scope>NUCLEOTIDE SEQUENCE [LARGE SCALE GENOMIC DNA]</scope>
    <source>
        <strain evidence="7">ATCC 15531 / DSM 22911 / NBRC 14401 / NCTC 10119 / FH</strain>
    </source>
</reference>
<dbReference type="eggNOG" id="COG4942">
    <property type="taxonomic scope" value="Bacteria"/>
</dbReference>
<dbReference type="PaxDb" id="722438-MPNE_0594"/>
<dbReference type="Pfam" id="PF03086">
    <property type="entry name" value="DUF240"/>
    <property type="match status" value="1"/>
</dbReference>
<dbReference type="RefSeq" id="WP_014575009.1">
    <property type="nucleotide sequence ID" value="NZ_CP010546.1"/>
</dbReference>
<dbReference type="KEGG" id="mpj:MPNE_0594"/>
<comment type="similarity">
    <text evidence="1">Belongs to the MG032/MG096/MG288 family.</text>
</comment>
<dbReference type="Pfam" id="PF03072">
    <property type="entry name" value="DUF237"/>
    <property type="match status" value="1"/>
</dbReference>
<evidence type="ECO:0000313" key="7">
    <source>
        <dbReference type="Proteomes" id="UP000007756"/>
    </source>
</evidence>
<evidence type="ECO:0000259" key="5">
    <source>
        <dbReference type="Pfam" id="PF03086"/>
    </source>
</evidence>
<dbReference type="GeneID" id="66608816"/>
<accession>A0A0H3DQ13</accession>
<evidence type="ECO:0000256" key="2">
    <source>
        <dbReference type="SAM" id="Coils"/>
    </source>
</evidence>
<dbReference type="EMBL" id="CP002077">
    <property type="protein sequence ID" value="ADK87249.1"/>
    <property type="molecule type" value="Genomic_DNA"/>
</dbReference>
<dbReference type="InterPro" id="IPR004306">
    <property type="entry name" value="DUF237"/>
</dbReference>
<evidence type="ECO:0000256" key="3">
    <source>
        <dbReference type="SAM" id="SignalP"/>
    </source>
</evidence>
<evidence type="ECO:0000313" key="6">
    <source>
        <dbReference type="EMBL" id="ADK87249.1"/>
    </source>
</evidence>
<dbReference type="AlphaFoldDB" id="A0A0H3DQ13"/>
<feature type="domain" description="DUF237" evidence="4">
    <location>
        <begin position="466"/>
        <end position="603"/>
    </location>
</feature>
<keyword evidence="2" id="KW-0175">Coiled coil</keyword>
<dbReference type="Proteomes" id="UP000007756">
    <property type="component" value="Chromosome"/>
</dbReference>
<evidence type="ECO:0000259" key="4">
    <source>
        <dbReference type="Pfam" id="PF03072"/>
    </source>
</evidence>
<dbReference type="InterPro" id="IPR004319">
    <property type="entry name" value="DUF240"/>
</dbReference>
<protein>
    <submittedName>
        <fullName evidence="6">MG032/MG096/MG288 family 2</fullName>
    </submittedName>
</protein>
<sequence length="645" mass="74768">MKSSKNFHFKTQAFLLSLFSATLTFSVFLVPTLSQNGSANDPHAVNLNSSSFDKRHNKSYLLQRNSSFSQTEFETITSRTDWEQNFSEFQNKFADQLIDPQAFTLIDVYNLFSGFQQKAQALVNLANNLQKRADTANEIFPVEDKNTIPKVPEGFFSFFGEDYFPRLTPRGLNISDTVASLFNDYNLNSIKLKAFNLQLLKQNDIVLKNKVRYSFAIEMKFHTVYVGKNTKIDLDFALQAQTNNFSSLEELRESFTNSGQTLSTQLFWKPVIDKLITDEGNDLTTIARTAIGENLFDLKVNLTDSVIDGTVLTKARKSFEERILNPFIEQRKEAKRIHDEEQARLERERKQLEEELKGKEKKVQELIREKTRFLSSFNNVKSFKDYWKGKGKNVEIKSQLIEVLKLAFKTDRNRTFIFLTDAFRNAVDWYYNAKKDDQDSKKKAFGDVGIELPKLGVDGIFIPNWLRWELKHRANLKLNLQSVTTKDIHNDINGWGVPKQIFWNEAKNGIEFRQTYPFKYAFQIRMKYTGDYGLKGIYWTLANWGLGGIPPEWKGEMELVLNVDGQLADWITSKKDYPGTLFQFRDDKLLFTLHITQWINVQDQRFKGLLKKQQLDVLEPWGGDIKVPVVDLASYLHFLILADKS</sequence>
<feature type="coiled-coil region" evidence="2">
    <location>
        <begin position="328"/>
        <end position="369"/>
    </location>
</feature>
<dbReference type="STRING" id="722438.F539_02860"/>
<feature type="signal peptide" evidence="3">
    <location>
        <begin position="1"/>
        <end position="29"/>
    </location>
</feature>
<feature type="domain" description="DUF240" evidence="5">
    <location>
        <begin position="75"/>
        <end position="307"/>
    </location>
</feature>
<evidence type="ECO:0000256" key="1">
    <source>
        <dbReference type="ARBA" id="ARBA00010294"/>
    </source>
</evidence>
<keyword evidence="3" id="KW-0732">Signal</keyword>
<dbReference type="HOGENOM" id="CLU_029253_0_0_14"/>
<dbReference type="PATRIC" id="fig|722438.3.peg.571"/>
<proteinExistence type="inferred from homology"/>
<feature type="chain" id="PRO_5009772801" evidence="3">
    <location>
        <begin position="30"/>
        <end position="645"/>
    </location>
</feature>
<gene>
    <name evidence="6" type="ordered locus">MPNE_0594</name>
</gene>
<organism evidence="6 7">
    <name type="scientific">Mycoplasmoides pneumoniae (strain ATCC 15531 / DSM 23978 / CIP 103766 / NBRC 14401 / NCTC 10119 / FH)</name>
    <name type="common">Mycoplasma pneumoniae</name>
    <dbReference type="NCBI Taxonomy" id="722438"/>
    <lineage>
        <taxon>Bacteria</taxon>
        <taxon>Bacillati</taxon>
        <taxon>Mycoplasmatota</taxon>
        <taxon>Mycoplasmoidales</taxon>
        <taxon>Mycoplasmoidaceae</taxon>
        <taxon>Mycoplasmoides</taxon>
    </lineage>
</organism>